<dbReference type="PANTHER" id="PTHR11703">
    <property type="entry name" value="DEOXYHYPUSINE SYNTHASE"/>
    <property type="match status" value="1"/>
</dbReference>
<dbReference type="InterPro" id="IPR036982">
    <property type="entry name" value="Deoxyhypusine_synthase_sf"/>
</dbReference>
<sequence length="377" mass="42462">MKKKESYPGCSELEKICMEEKLNKSQRSQKRKLLSKQVKSVDLIEVRTIDDLVTSYMSMSIQARAIGQCASVYKNMLQDKARPTVLLGLAGPLIAGGLREVIRDMIAYGIVDTIVSTGAIFYQDIYQALGHKHYIGSPLANDVHLRELFINRIYDTYVDDEKFLKVDSWIEGFAHRLPQKSYSSREFLHLLGEEIKDENSILRTAAKLGVPVFSPALNDSSIGIGLTGHYHLRKKEGKPHIVLDAIRDNYELTQIILKSRKTAAIYVAGGVPKNFINDSVVMGYIFGKNTGGHSYAFQLTTDSPHWGGLSGSTFDEATSWGKISKQATKAMAFVEPTVSLPLVVGFVLQKKLWEKRQRLRFKWKEDILETLQRFPAE</sequence>
<evidence type="ECO:0000256" key="1">
    <source>
        <dbReference type="ARBA" id="ARBA00009892"/>
    </source>
</evidence>
<evidence type="ECO:0000256" key="2">
    <source>
        <dbReference type="ARBA" id="ARBA00022679"/>
    </source>
</evidence>
<dbReference type="InterPro" id="IPR002773">
    <property type="entry name" value="Deoxyhypusine_synthase"/>
</dbReference>
<dbReference type="SUPFAM" id="SSF52467">
    <property type="entry name" value="DHS-like NAD/FAD-binding domain"/>
    <property type="match status" value="1"/>
</dbReference>
<comment type="similarity">
    <text evidence="1">Belongs to the deoxyhypusine synthase family.</text>
</comment>
<dbReference type="EC" id="2.5.1.46" evidence="3"/>
<dbReference type="InterPro" id="IPR029035">
    <property type="entry name" value="DHS-like_NAD/FAD-binding_dom"/>
</dbReference>
<proteinExistence type="inferred from homology"/>
<dbReference type="Proteomes" id="UP000266287">
    <property type="component" value="Unassembled WGS sequence"/>
</dbReference>
<accession>A0A399FWA9</accession>
<dbReference type="GO" id="GO:0005737">
    <property type="term" value="C:cytoplasm"/>
    <property type="evidence" value="ECO:0007669"/>
    <property type="project" value="TreeGrafter"/>
</dbReference>
<protein>
    <submittedName>
        <fullName evidence="3">Deoxyhypusine synthase</fullName>
        <ecNumber evidence="3">2.5.1.46</ecNumber>
    </submittedName>
</protein>
<dbReference type="Pfam" id="PF01916">
    <property type="entry name" value="DS"/>
    <property type="match status" value="1"/>
</dbReference>
<comment type="caution">
    <text evidence="3">The sequence shown here is derived from an EMBL/GenBank/DDBJ whole genome shotgun (WGS) entry which is preliminary data.</text>
</comment>
<dbReference type="AlphaFoldDB" id="A0A399FWA9"/>
<organism evidence="3 4">
    <name type="scientific">candidate division NPL-UPA2 bacterium Unc8</name>
    <dbReference type="NCBI Taxonomy" id="1980939"/>
    <lineage>
        <taxon>Bacteria</taxon>
    </lineage>
</organism>
<dbReference type="GO" id="GO:0034038">
    <property type="term" value="F:deoxyhypusine synthase activity"/>
    <property type="evidence" value="ECO:0007669"/>
    <property type="project" value="UniProtKB-EC"/>
</dbReference>
<dbReference type="Gene3D" id="3.40.910.10">
    <property type="entry name" value="Deoxyhypusine synthase"/>
    <property type="match status" value="1"/>
</dbReference>
<evidence type="ECO:0000313" key="4">
    <source>
        <dbReference type="Proteomes" id="UP000266287"/>
    </source>
</evidence>
<reference evidence="3 4" key="1">
    <citation type="submission" date="2018-08" db="EMBL/GenBank/DDBJ databases">
        <title>Draft genome of candidate division NPL-UPA2 bacterium Unc8 that adapted to ultra-basic serpentinizing groundwater.</title>
        <authorList>
            <person name="Ishii S."/>
            <person name="Suzuki S."/>
            <person name="Nealson K.H."/>
        </authorList>
    </citation>
    <scope>NUCLEOTIDE SEQUENCE [LARGE SCALE GENOMIC DNA]</scope>
    <source>
        <strain evidence="3">Unc8</strain>
    </source>
</reference>
<dbReference type="PANTHER" id="PTHR11703:SF2">
    <property type="entry name" value="DEOXYHYPUSINE SYNTHASE-LIKE PROTEIN"/>
    <property type="match status" value="1"/>
</dbReference>
<keyword evidence="2 3" id="KW-0808">Transferase</keyword>
<gene>
    <name evidence="3" type="ORF">B9J77_04840</name>
</gene>
<name>A0A399FWA9_UNCN2</name>
<dbReference type="EMBL" id="NDHY01000014">
    <property type="protein sequence ID" value="RIH99719.1"/>
    <property type="molecule type" value="Genomic_DNA"/>
</dbReference>
<evidence type="ECO:0000313" key="3">
    <source>
        <dbReference type="EMBL" id="RIH99719.1"/>
    </source>
</evidence>